<proteinExistence type="predicted"/>
<protein>
    <submittedName>
        <fullName evidence="2">Uncharacterized protein</fullName>
    </submittedName>
</protein>
<organism evidence="2 3">
    <name type="scientific">Streptomyces wuyuanensis</name>
    <dbReference type="NCBI Taxonomy" id="1196353"/>
    <lineage>
        <taxon>Bacteria</taxon>
        <taxon>Bacillati</taxon>
        <taxon>Actinomycetota</taxon>
        <taxon>Actinomycetes</taxon>
        <taxon>Kitasatosporales</taxon>
        <taxon>Streptomycetaceae</taxon>
        <taxon>Streptomyces</taxon>
    </lineage>
</organism>
<evidence type="ECO:0000256" key="1">
    <source>
        <dbReference type="SAM" id="MobiDB-lite"/>
    </source>
</evidence>
<reference evidence="3" key="1">
    <citation type="submission" date="2016-10" db="EMBL/GenBank/DDBJ databases">
        <authorList>
            <person name="Varghese N."/>
            <person name="Submissions S."/>
        </authorList>
    </citation>
    <scope>NUCLEOTIDE SEQUENCE [LARGE SCALE GENOMIC DNA]</scope>
    <source>
        <strain evidence="3">CGMCC 4.7042</strain>
    </source>
</reference>
<evidence type="ECO:0000313" key="3">
    <source>
        <dbReference type="Proteomes" id="UP000199063"/>
    </source>
</evidence>
<accession>A0A1H0A8Q1</accession>
<dbReference type="EMBL" id="FNHI01000023">
    <property type="protein sequence ID" value="SDN29594.1"/>
    <property type="molecule type" value="Genomic_DNA"/>
</dbReference>
<evidence type="ECO:0000313" key="2">
    <source>
        <dbReference type="EMBL" id="SDN29594.1"/>
    </source>
</evidence>
<dbReference type="STRING" id="1196353.SAMN05444921_123133"/>
<name>A0A1H0A8Q1_9ACTN</name>
<dbReference type="Proteomes" id="UP000199063">
    <property type="component" value="Unassembled WGS sequence"/>
</dbReference>
<keyword evidence="3" id="KW-1185">Reference proteome</keyword>
<dbReference type="AlphaFoldDB" id="A0A1H0A8Q1"/>
<feature type="region of interest" description="Disordered" evidence="1">
    <location>
        <begin position="76"/>
        <end position="106"/>
    </location>
</feature>
<sequence length="106" mass="10953">MPVDIDTGRYLVAGAHVAVAHSMLSLMDRGRVVAEDRRPHGATDPATVLTGLARRLPGLRDAHGAGSAALALGAATGHRSPVTGHRVDPPAKWSHGIPNRAGATCR</sequence>
<gene>
    <name evidence="2" type="ORF">SAMN05444921_123133</name>
</gene>